<name>A0A382ZE23_9ZZZZ</name>
<protein>
    <submittedName>
        <fullName evidence="1">Uncharacterized protein</fullName>
    </submittedName>
</protein>
<dbReference type="AlphaFoldDB" id="A0A382ZE23"/>
<organism evidence="1">
    <name type="scientific">marine metagenome</name>
    <dbReference type="NCBI Taxonomy" id="408172"/>
    <lineage>
        <taxon>unclassified sequences</taxon>
        <taxon>metagenomes</taxon>
        <taxon>ecological metagenomes</taxon>
    </lineage>
</organism>
<evidence type="ECO:0000313" key="1">
    <source>
        <dbReference type="EMBL" id="SVD93774.1"/>
    </source>
</evidence>
<gene>
    <name evidence="1" type="ORF">METZ01_LOCUS446628</name>
</gene>
<proteinExistence type="predicted"/>
<dbReference type="EMBL" id="UINC01183167">
    <property type="protein sequence ID" value="SVD93774.1"/>
    <property type="molecule type" value="Genomic_DNA"/>
</dbReference>
<accession>A0A382ZE23</accession>
<reference evidence="1" key="1">
    <citation type="submission" date="2018-05" db="EMBL/GenBank/DDBJ databases">
        <authorList>
            <person name="Lanie J.A."/>
            <person name="Ng W.-L."/>
            <person name="Kazmierczak K.M."/>
            <person name="Andrzejewski T.M."/>
            <person name="Davidsen T.M."/>
            <person name="Wayne K.J."/>
            <person name="Tettelin H."/>
            <person name="Glass J.I."/>
            <person name="Rusch D."/>
            <person name="Podicherti R."/>
            <person name="Tsui H.-C.T."/>
            <person name="Winkler M.E."/>
        </authorList>
    </citation>
    <scope>NUCLEOTIDE SEQUENCE</scope>
</reference>
<sequence>MDIKQSDKRCLSQIIAKKHSCQYTIGKTKFDLAEATLCVVRPQNNPNGFPVGKTTNILEIPEYLGGTT</sequence>